<evidence type="ECO:0000256" key="4">
    <source>
        <dbReference type="PIRSR" id="PIRSR006806-1"/>
    </source>
</evidence>
<dbReference type="GO" id="GO:0005524">
    <property type="term" value="F:ATP binding"/>
    <property type="evidence" value="ECO:0007669"/>
    <property type="project" value="UniProtKB-KW"/>
</dbReference>
<comment type="catalytic activity">
    <reaction evidence="5">
        <text>(6S)-5-formyl-5,6,7,8-tetrahydrofolate + ATP = (6R)-5,10-methenyltetrahydrofolate + ADP + phosphate</text>
        <dbReference type="Rhea" id="RHEA:10488"/>
        <dbReference type="ChEBI" id="CHEBI:30616"/>
        <dbReference type="ChEBI" id="CHEBI:43474"/>
        <dbReference type="ChEBI" id="CHEBI:57455"/>
        <dbReference type="ChEBI" id="CHEBI:57457"/>
        <dbReference type="ChEBI" id="CHEBI:456216"/>
        <dbReference type="EC" id="6.3.3.2"/>
    </reaction>
</comment>
<dbReference type="EC" id="6.3.3.2" evidence="5"/>
<dbReference type="NCBIfam" id="TIGR02727">
    <property type="entry name" value="MTHFS_bact"/>
    <property type="match status" value="1"/>
</dbReference>
<evidence type="ECO:0000256" key="1">
    <source>
        <dbReference type="ARBA" id="ARBA00010638"/>
    </source>
</evidence>
<feature type="binding site" evidence="4">
    <location>
        <position position="54"/>
    </location>
    <ligand>
        <name>substrate</name>
    </ligand>
</feature>
<dbReference type="PIRSF" id="PIRSF006806">
    <property type="entry name" value="FTHF_cligase"/>
    <property type="match status" value="1"/>
</dbReference>
<dbReference type="Proteomes" id="UP000182471">
    <property type="component" value="Unassembled WGS sequence"/>
</dbReference>
<feature type="binding site" evidence="4">
    <location>
        <begin position="3"/>
        <end position="7"/>
    </location>
    <ligand>
        <name>ATP</name>
        <dbReference type="ChEBI" id="CHEBI:30616"/>
    </ligand>
</feature>
<feature type="binding site" evidence="4">
    <location>
        <begin position="147"/>
        <end position="155"/>
    </location>
    <ligand>
        <name>ATP</name>
        <dbReference type="ChEBI" id="CHEBI:30616"/>
    </ligand>
</feature>
<dbReference type="GO" id="GO:0009396">
    <property type="term" value="P:folic acid-containing compound biosynthetic process"/>
    <property type="evidence" value="ECO:0007669"/>
    <property type="project" value="TreeGrafter"/>
</dbReference>
<proteinExistence type="inferred from homology"/>
<dbReference type="RefSeq" id="WP_022748064.1">
    <property type="nucleotide sequence ID" value="NZ_FOGW01000006.1"/>
</dbReference>
<sequence length="195" mass="22588">MDKKEFRKNALAQRKKIPKDVKNQKSQKIVKKIVESKEYALSDIIFAYAALEDEVNLDELITKALSDGKSVYLPKVEEDSMQFFKIKSLDDLEKGTFNVREPKAICKAFDDRIYDLISCQETDLNKSSKHQIITYTPGVAFTRKGDRMGYGKGYYDRFFEKYPNLLKIGIAFEEQIYPTTYSQEYDVVLDEVITA</sequence>
<dbReference type="GO" id="GO:0030272">
    <property type="term" value="F:5-formyltetrahydrofolate cyclo-ligase activity"/>
    <property type="evidence" value="ECO:0007669"/>
    <property type="project" value="UniProtKB-EC"/>
</dbReference>
<dbReference type="Pfam" id="PF01812">
    <property type="entry name" value="5-FTHF_cyc-lig"/>
    <property type="match status" value="1"/>
</dbReference>
<evidence type="ECO:0000313" key="6">
    <source>
        <dbReference type="EMBL" id="SER61651.1"/>
    </source>
</evidence>
<keyword evidence="5" id="KW-0479">Metal-binding</keyword>
<accession>A0A1H9QM51</accession>
<keyword evidence="7" id="KW-1185">Reference proteome</keyword>
<dbReference type="AlphaFoldDB" id="A0A1H9QM51"/>
<keyword evidence="2 4" id="KW-0547">Nucleotide-binding</keyword>
<protein>
    <recommendedName>
        <fullName evidence="5">5-formyltetrahydrofolate cyclo-ligase</fullName>
        <ecNumber evidence="5">6.3.3.2</ecNumber>
    </recommendedName>
</protein>
<dbReference type="InterPro" id="IPR002698">
    <property type="entry name" value="FTHF_cligase"/>
</dbReference>
<dbReference type="EMBL" id="FOGW01000006">
    <property type="protein sequence ID" value="SER61651.1"/>
    <property type="molecule type" value="Genomic_DNA"/>
</dbReference>
<comment type="similarity">
    <text evidence="1 5">Belongs to the 5-formyltetrahydrofolate cyclo-ligase family.</text>
</comment>
<dbReference type="Gene3D" id="3.40.50.10420">
    <property type="entry name" value="NagB/RpiA/CoA transferase-like"/>
    <property type="match status" value="1"/>
</dbReference>
<reference evidence="7" key="1">
    <citation type="submission" date="2016-10" db="EMBL/GenBank/DDBJ databases">
        <authorList>
            <person name="Varghese N."/>
            <person name="Submissions S."/>
        </authorList>
    </citation>
    <scope>NUCLEOTIDE SEQUENCE [LARGE SCALE GENOMIC DNA]</scope>
    <source>
        <strain evidence="7">S1b</strain>
    </source>
</reference>
<evidence type="ECO:0000313" key="7">
    <source>
        <dbReference type="Proteomes" id="UP000182471"/>
    </source>
</evidence>
<dbReference type="SUPFAM" id="SSF100950">
    <property type="entry name" value="NagB/RpiA/CoA transferase-like"/>
    <property type="match status" value="1"/>
</dbReference>
<name>A0A1H9QM51_9FIRM</name>
<keyword evidence="3 4" id="KW-0067">ATP-binding</keyword>
<evidence type="ECO:0000256" key="5">
    <source>
        <dbReference type="RuleBase" id="RU361279"/>
    </source>
</evidence>
<organism evidence="6 7">
    <name type="scientific">Lachnobacterium bovis</name>
    <dbReference type="NCBI Taxonomy" id="140626"/>
    <lineage>
        <taxon>Bacteria</taxon>
        <taxon>Bacillati</taxon>
        <taxon>Bacillota</taxon>
        <taxon>Clostridia</taxon>
        <taxon>Lachnospirales</taxon>
        <taxon>Lachnospiraceae</taxon>
        <taxon>Lachnobacterium</taxon>
    </lineage>
</organism>
<dbReference type="InterPro" id="IPR024185">
    <property type="entry name" value="FTHF_cligase-like_sf"/>
</dbReference>
<gene>
    <name evidence="6" type="ORF">SAMN02910429_00612</name>
</gene>
<dbReference type="InterPro" id="IPR037171">
    <property type="entry name" value="NagB/RpiA_transferase-like"/>
</dbReference>
<dbReference type="PANTHER" id="PTHR23407:SF1">
    <property type="entry name" value="5-FORMYLTETRAHYDROFOLATE CYCLO-LIGASE"/>
    <property type="match status" value="1"/>
</dbReference>
<evidence type="ECO:0000256" key="3">
    <source>
        <dbReference type="ARBA" id="ARBA00022840"/>
    </source>
</evidence>
<comment type="cofactor">
    <cofactor evidence="5">
        <name>Mg(2+)</name>
        <dbReference type="ChEBI" id="CHEBI:18420"/>
    </cofactor>
</comment>
<dbReference type="GO" id="GO:0046872">
    <property type="term" value="F:metal ion binding"/>
    <property type="evidence" value="ECO:0007669"/>
    <property type="project" value="UniProtKB-KW"/>
</dbReference>
<keyword evidence="6" id="KW-0436">Ligase</keyword>
<evidence type="ECO:0000256" key="2">
    <source>
        <dbReference type="ARBA" id="ARBA00022741"/>
    </source>
</evidence>
<dbReference type="GO" id="GO:0035999">
    <property type="term" value="P:tetrahydrofolate interconversion"/>
    <property type="evidence" value="ECO:0007669"/>
    <property type="project" value="TreeGrafter"/>
</dbReference>
<keyword evidence="5" id="KW-0460">Magnesium</keyword>
<dbReference type="PANTHER" id="PTHR23407">
    <property type="entry name" value="ATPASE INHIBITOR/5-FORMYLTETRAHYDROFOLATE CYCLO-LIGASE"/>
    <property type="match status" value="1"/>
</dbReference>